<reference evidence="4" key="1">
    <citation type="journal article" date="2023" name="Mol. Biol. Evol.">
        <title>Third-Generation Sequencing Reveals the Adaptive Role of the Epigenome in Three Deep-Sea Polychaetes.</title>
        <authorList>
            <person name="Perez M."/>
            <person name="Aroh O."/>
            <person name="Sun Y."/>
            <person name="Lan Y."/>
            <person name="Juniper S.K."/>
            <person name="Young C.R."/>
            <person name="Angers B."/>
            <person name="Qian P.Y."/>
        </authorList>
    </citation>
    <scope>NUCLEOTIDE SEQUENCE</scope>
    <source>
        <strain evidence="4">R07B-5</strain>
    </source>
</reference>
<feature type="region of interest" description="Disordered" evidence="2">
    <location>
        <begin position="510"/>
        <end position="542"/>
    </location>
</feature>
<dbReference type="AlphaFoldDB" id="A0AAD9P313"/>
<dbReference type="Proteomes" id="UP001209878">
    <property type="component" value="Unassembled WGS sequence"/>
</dbReference>
<feature type="compositionally biased region" description="Acidic residues" evidence="2">
    <location>
        <begin position="514"/>
        <end position="529"/>
    </location>
</feature>
<keyword evidence="5" id="KW-1185">Reference proteome</keyword>
<organism evidence="4 5">
    <name type="scientific">Ridgeia piscesae</name>
    <name type="common">Tubeworm</name>
    <dbReference type="NCBI Taxonomy" id="27915"/>
    <lineage>
        <taxon>Eukaryota</taxon>
        <taxon>Metazoa</taxon>
        <taxon>Spiralia</taxon>
        <taxon>Lophotrochozoa</taxon>
        <taxon>Annelida</taxon>
        <taxon>Polychaeta</taxon>
        <taxon>Sedentaria</taxon>
        <taxon>Canalipalpata</taxon>
        <taxon>Sabellida</taxon>
        <taxon>Siboglinidae</taxon>
        <taxon>Ridgeia</taxon>
    </lineage>
</organism>
<dbReference type="InterPro" id="IPR022771">
    <property type="entry name" value="WAPL_C"/>
</dbReference>
<dbReference type="EMBL" id="JAODUO010000178">
    <property type="protein sequence ID" value="KAK2187106.1"/>
    <property type="molecule type" value="Genomic_DNA"/>
</dbReference>
<evidence type="ECO:0000313" key="4">
    <source>
        <dbReference type="EMBL" id="KAK2187106.1"/>
    </source>
</evidence>
<evidence type="ECO:0000259" key="3">
    <source>
        <dbReference type="PROSITE" id="PS51271"/>
    </source>
</evidence>
<proteinExistence type="inferred from homology"/>
<dbReference type="InterPro" id="IPR011989">
    <property type="entry name" value="ARM-like"/>
</dbReference>
<dbReference type="PROSITE" id="PS51271">
    <property type="entry name" value="WAPL"/>
    <property type="match status" value="1"/>
</dbReference>
<dbReference type="InterPro" id="IPR039874">
    <property type="entry name" value="WAPL"/>
</dbReference>
<feature type="domain" description="WAPL" evidence="3">
    <location>
        <begin position="37"/>
        <end position="607"/>
    </location>
</feature>
<evidence type="ECO:0000313" key="5">
    <source>
        <dbReference type="Proteomes" id="UP001209878"/>
    </source>
</evidence>
<gene>
    <name evidence="4" type="ORF">NP493_179g03007</name>
</gene>
<feature type="region of interest" description="Disordered" evidence="2">
    <location>
        <begin position="452"/>
        <end position="498"/>
    </location>
</feature>
<feature type="compositionally biased region" description="Basic and acidic residues" evidence="2">
    <location>
        <begin position="452"/>
        <end position="464"/>
    </location>
</feature>
<protein>
    <recommendedName>
        <fullName evidence="3">WAPL domain-containing protein</fullName>
    </recommendedName>
</protein>
<dbReference type="PANTHER" id="PTHR22100:SF13">
    <property type="entry name" value="WINGS APART-LIKE PROTEIN HOMOLOG"/>
    <property type="match status" value="1"/>
</dbReference>
<dbReference type="PANTHER" id="PTHR22100">
    <property type="entry name" value="WINGS APART-LIKE PROTEIN HOMOLOG"/>
    <property type="match status" value="1"/>
</dbReference>
<evidence type="ECO:0000256" key="1">
    <source>
        <dbReference type="ARBA" id="ARBA00006854"/>
    </source>
</evidence>
<dbReference type="Pfam" id="PF07814">
    <property type="entry name" value="WAPL"/>
    <property type="match status" value="1"/>
</dbReference>
<name>A0AAD9P313_RIDPI</name>
<dbReference type="Gene3D" id="1.25.10.10">
    <property type="entry name" value="Leucine-rich Repeat Variant"/>
    <property type="match status" value="2"/>
</dbReference>
<evidence type="ECO:0000256" key="2">
    <source>
        <dbReference type="SAM" id="MobiDB-lite"/>
    </source>
</evidence>
<comment type="caution">
    <text evidence="4">The sequence shown here is derived from an EMBL/GenBank/DDBJ whole genome shotgun (WGS) entry which is preliminary data.</text>
</comment>
<accession>A0AAD9P313</accession>
<sequence length="650" mass="72464">MLLKEAPVLRRTITSPDSDDAAPVCSYGSAKAKVQVNRQHKQLFTVVHNVKQAHECQEHGETQEFEDDIEYIMDGLDDAQPLSVRCLSTVSLATKCTVASFRMHLRAHSTLSKIFTALHDASQHATLALCTAAVMFMLSRDRLNMDLEKSSLELMLSLMSVDEKKHNSATSGSSKDYKSMKEKINRIFESVRNSNVKGAKNWQIDNITPGHLAMETLLSLTSKQAGDWFKEDLRTFGGLDHIIDTVCTCEDQLDDCVIEPTTVMLDSLQRIDRCLRVLENVTYLNTDNQKYLIEEKSCVLIRCLCRSLKVCENCLPFNEVGVNDESVDKHCVGYSLYSCMLAILRVLLNLTHENKVGCSKVGQHGGFIKMMLTCILRIPSFIPSSERFDLLVLGLGLLINLTEHCEDNRRLLVATKTVICFDSSRPLTGSVSVEALEALTQLFVQHHDAARRVEEEHDQEMDRRNKVHSKTAGGSTGVDGATDNSMNEEAEQSGVWQESEAGLEWVVIPQADKPDDDSKEDNGDDEDDDLRIQTSSQDDDENVTKALHRMGKHMEDCIVAAYTGLLVGTVIQTDSDLADRVVGWLPQAQFEPMIRMLKKFLGFMNFTVRQGASLCHGKGRGTWSGCGSWEDVVVQSHCHLSPVEVASNQA</sequence>
<dbReference type="InterPro" id="IPR012502">
    <property type="entry name" value="WAPL_dom"/>
</dbReference>
<comment type="similarity">
    <text evidence="1">Belongs to the WAPL family.</text>
</comment>